<gene>
    <name evidence="4" type="ORF">MNBD_GAMMA02-1218</name>
</gene>
<evidence type="ECO:0000313" key="4">
    <source>
        <dbReference type="EMBL" id="VAW46935.1"/>
    </source>
</evidence>
<sequence>MTKKLHFETHAIQATEPQGDETGSVANAIYPSTTFKREADGSFASGYIYSRKHNPNRQLLESSLAQIEGGSCAFAFASGMAAINTVLQSLQAGDHVIVPDDAYYELRRTLTELFANWKLEHTQVDMTDLSAIKAACKPNTRLIWIESPSNPLLKVTDIQAVADLAHQQSALCVVDNTWCTPVLQRPLELGADAVMYSTTKYFGGHSDSLSGALVIGEKAPKAFVENIANIQNLSGAVPSAFDCWLITRGIKTMKLRVMQQVQNAKKLAEFLHQNTTVKAVHFPDLPHHPQHQLAQIQMPDGCGAMLSIQIGANQVEAMAVISKLKLFTAATSLGGVESLVEHRRSVEGTASLTPDNLIRISAGIEHIDDLINDWQQALNL</sequence>
<dbReference type="AlphaFoldDB" id="A0A3B0VTG3"/>
<comment type="cofactor">
    <cofactor evidence="1">
        <name>pyridoxal 5'-phosphate</name>
        <dbReference type="ChEBI" id="CHEBI:597326"/>
    </cofactor>
</comment>
<evidence type="ECO:0000256" key="2">
    <source>
        <dbReference type="ARBA" id="ARBA00009077"/>
    </source>
</evidence>
<comment type="similarity">
    <text evidence="2">Belongs to the trans-sulfuration enzymes family.</text>
</comment>
<dbReference type="InterPro" id="IPR000277">
    <property type="entry name" value="Cys/Met-Metab_PyrdxlP-dep_enz"/>
</dbReference>
<dbReference type="Gene3D" id="3.90.1150.10">
    <property type="entry name" value="Aspartate Aminotransferase, domain 1"/>
    <property type="match status" value="1"/>
</dbReference>
<name>A0A3B0VTG3_9ZZZZ</name>
<dbReference type="CDD" id="cd00614">
    <property type="entry name" value="CGS_like"/>
    <property type="match status" value="1"/>
</dbReference>
<dbReference type="Gene3D" id="3.40.640.10">
    <property type="entry name" value="Type I PLP-dependent aspartate aminotransferase-like (Major domain)"/>
    <property type="match status" value="1"/>
</dbReference>
<dbReference type="PANTHER" id="PTHR11808">
    <property type="entry name" value="TRANS-SULFURATION ENZYME FAMILY MEMBER"/>
    <property type="match status" value="1"/>
</dbReference>
<protein>
    <submittedName>
        <fullName evidence="4">O-acetylhomoserine sulfhydrylase / O-succinylhomoserine sulfhydrylase</fullName>
        <ecNumber evidence="4">2.5.1.48</ecNumber>
        <ecNumber evidence="4">2.5.1.49</ecNumber>
    </submittedName>
</protein>
<dbReference type="PANTHER" id="PTHR11808:SF15">
    <property type="entry name" value="CYSTATHIONINE GAMMA-LYASE"/>
    <property type="match status" value="1"/>
</dbReference>
<accession>A0A3B0VTG3</accession>
<dbReference type="InterPro" id="IPR015422">
    <property type="entry name" value="PyrdxlP-dep_Trfase_small"/>
</dbReference>
<dbReference type="GO" id="GO:0019346">
    <property type="term" value="P:transsulfuration"/>
    <property type="evidence" value="ECO:0007669"/>
    <property type="project" value="InterPro"/>
</dbReference>
<keyword evidence="4" id="KW-0808">Transferase</keyword>
<dbReference type="PIRSF" id="PIRSF001434">
    <property type="entry name" value="CGS"/>
    <property type="match status" value="1"/>
</dbReference>
<dbReference type="InterPro" id="IPR015421">
    <property type="entry name" value="PyrdxlP-dep_Trfase_major"/>
</dbReference>
<dbReference type="InterPro" id="IPR015424">
    <property type="entry name" value="PyrdxlP-dep_Trfase"/>
</dbReference>
<organism evidence="4">
    <name type="scientific">hydrothermal vent metagenome</name>
    <dbReference type="NCBI Taxonomy" id="652676"/>
    <lineage>
        <taxon>unclassified sequences</taxon>
        <taxon>metagenomes</taxon>
        <taxon>ecological metagenomes</taxon>
    </lineage>
</organism>
<dbReference type="EC" id="2.5.1.48" evidence="4"/>
<proteinExistence type="inferred from homology"/>
<evidence type="ECO:0000256" key="3">
    <source>
        <dbReference type="ARBA" id="ARBA00022898"/>
    </source>
</evidence>
<dbReference type="FunFam" id="3.40.640.10:FF:000009">
    <property type="entry name" value="Cystathionine gamma-synthase homolog"/>
    <property type="match status" value="1"/>
</dbReference>
<dbReference type="GO" id="GO:0005737">
    <property type="term" value="C:cytoplasm"/>
    <property type="evidence" value="ECO:0007669"/>
    <property type="project" value="TreeGrafter"/>
</dbReference>
<dbReference type="GO" id="GO:0030170">
    <property type="term" value="F:pyridoxal phosphate binding"/>
    <property type="evidence" value="ECO:0007669"/>
    <property type="project" value="InterPro"/>
</dbReference>
<dbReference type="GO" id="GO:0004123">
    <property type="term" value="F:cystathionine gamma-lyase activity"/>
    <property type="evidence" value="ECO:0007669"/>
    <property type="project" value="TreeGrafter"/>
</dbReference>
<dbReference type="GO" id="GO:0019343">
    <property type="term" value="P:cysteine biosynthetic process via cystathionine"/>
    <property type="evidence" value="ECO:0007669"/>
    <property type="project" value="TreeGrafter"/>
</dbReference>
<dbReference type="EC" id="2.5.1.49" evidence="4"/>
<dbReference type="SUPFAM" id="SSF53383">
    <property type="entry name" value="PLP-dependent transferases"/>
    <property type="match status" value="1"/>
</dbReference>
<dbReference type="Pfam" id="PF01053">
    <property type="entry name" value="Cys_Met_Meta_PP"/>
    <property type="match status" value="1"/>
</dbReference>
<reference evidence="4" key="1">
    <citation type="submission" date="2018-06" db="EMBL/GenBank/DDBJ databases">
        <authorList>
            <person name="Zhirakovskaya E."/>
        </authorList>
    </citation>
    <scope>NUCLEOTIDE SEQUENCE</scope>
</reference>
<dbReference type="GO" id="GO:0003962">
    <property type="term" value="F:cystathionine gamma-synthase activity"/>
    <property type="evidence" value="ECO:0007669"/>
    <property type="project" value="UniProtKB-EC"/>
</dbReference>
<dbReference type="EMBL" id="UOFA01000312">
    <property type="protein sequence ID" value="VAW46935.1"/>
    <property type="molecule type" value="Genomic_DNA"/>
</dbReference>
<evidence type="ECO:0000256" key="1">
    <source>
        <dbReference type="ARBA" id="ARBA00001933"/>
    </source>
</evidence>
<keyword evidence="3" id="KW-0663">Pyridoxal phosphate</keyword>
<dbReference type="GO" id="GO:0003961">
    <property type="term" value="F:O-acetylhomoserine aminocarboxypropyltransferase activity"/>
    <property type="evidence" value="ECO:0007669"/>
    <property type="project" value="UniProtKB-EC"/>
</dbReference>